<name>A0A9D4RS41_DREPO</name>
<proteinExistence type="predicted"/>
<accession>A0A9D4RS41</accession>
<organism evidence="1 2">
    <name type="scientific">Dreissena polymorpha</name>
    <name type="common">Zebra mussel</name>
    <name type="synonym">Mytilus polymorpha</name>
    <dbReference type="NCBI Taxonomy" id="45954"/>
    <lineage>
        <taxon>Eukaryota</taxon>
        <taxon>Metazoa</taxon>
        <taxon>Spiralia</taxon>
        <taxon>Lophotrochozoa</taxon>
        <taxon>Mollusca</taxon>
        <taxon>Bivalvia</taxon>
        <taxon>Autobranchia</taxon>
        <taxon>Heteroconchia</taxon>
        <taxon>Euheterodonta</taxon>
        <taxon>Imparidentia</taxon>
        <taxon>Neoheterodontei</taxon>
        <taxon>Myida</taxon>
        <taxon>Dreissenoidea</taxon>
        <taxon>Dreissenidae</taxon>
        <taxon>Dreissena</taxon>
    </lineage>
</organism>
<evidence type="ECO:0000313" key="2">
    <source>
        <dbReference type="Proteomes" id="UP000828390"/>
    </source>
</evidence>
<keyword evidence="2" id="KW-1185">Reference proteome</keyword>
<gene>
    <name evidence="1" type="ORF">DPMN_002825</name>
</gene>
<sequence>MREKLLSPRETSLHAKNRETHCETVRLDGYDFITGLGKHPMSLIGDLQGCI</sequence>
<dbReference type="Proteomes" id="UP000828390">
    <property type="component" value="Unassembled WGS sequence"/>
</dbReference>
<dbReference type="AlphaFoldDB" id="A0A9D4RS41"/>
<dbReference type="EMBL" id="JAIWYP010000001">
    <property type="protein sequence ID" value="KAH3878924.1"/>
    <property type="molecule type" value="Genomic_DNA"/>
</dbReference>
<reference evidence="1" key="2">
    <citation type="submission" date="2020-11" db="EMBL/GenBank/DDBJ databases">
        <authorList>
            <person name="McCartney M.A."/>
            <person name="Auch B."/>
            <person name="Kono T."/>
            <person name="Mallez S."/>
            <person name="Becker A."/>
            <person name="Gohl D.M."/>
            <person name="Silverstein K.A.T."/>
            <person name="Koren S."/>
            <person name="Bechman K.B."/>
            <person name="Herman A."/>
            <person name="Abrahante J.E."/>
            <person name="Garbe J."/>
        </authorList>
    </citation>
    <scope>NUCLEOTIDE SEQUENCE</scope>
    <source>
        <strain evidence="1">Duluth1</strain>
        <tissue evidence="1">Whole animal</tissue>
    </source>
</reference>
<comment type="caution">
    <text evidence="1">The sequence shown here is derived from an EMBL/GenBank/DDBJ whole genome shotgun (WGS) entry which is preliminary data.</text>
</comment>
<protein>
    <submittedName>
        <fullName evidence="1">Uncharacterized protein</fullName>
    </submittedName>
</protein>
<reference evidence="1" key="1">
    <citation type="journal article" date="2019" name="bioRxiv">
        <title>The Genome of the Zebra Mussel, Dreissena polymorpha: A Resource for Invasive Species Research.</title>
        <authorList>
            <person name="McCartney M.A."/>
            <person name="Auch B."/>
            <person name="Kono T."/>
            <person name="Mallez S."/>
            <person name="Zhang Y."/>
            <person name="Obille A."/>
            <person name="Becker A."/>
            <person name="Abrahante J.E."/>
            <person name="Garbe J."/>
            <person name="Badalamenti J.P."/>
            <person name="Herman A."/>
            <person name="Mangelson H."/>
            <person name="Liachko I."/>
            <person name="Sullivan S."/>
            <person name="Sone E.D."/>
            <person name="Koren S."/>
            <person name="Silverstein K.A.T."/>
            <person name="Beckman K.B."/>
            <person name="Gohl D.M."/>
        </authorList>
    </citation>
    <scope>NUCLEOTIDE SEQUENCE</scope>
    <source>
        <strain evidence="1">Duluth1</strain>
        <tissue evidence="1">Whole animal</tissue>
    </source>
</reference>
<evidence type="ECO:0000313" key="1">
    <source>
        <dbReference type="EMBL" id="KAH3878924.1"/>
    </source>
</evidence>